<dbReference type="CDD" id="cd22343">
    <property type="entry name" value="PDDEXK_lambda_exonuclease-like"/>
    <property type="match status" value="1"/>
</dbReference>
<dbReference type="Proteomes" id="UP000820818">
    <property type="component" value="Linkage Group LG2"/>
</dbReference>
<sequence>MKMISTTTIPEITLEEISSFHSKLVSQHLPTPITEIFNAAFLNKPFETVLAEIDRLLQTDLFTVTANQSESVQKLTKGQTKAKLWNIYRSGLSTASKSHTICHTNIVKPSTSLLKSICYPADNIFSTEATRYGIENETKCLKKGICWMRERNPHPSFTVTECGLILPTSFLGMAASPDNLFFCECHGRCGVEVKCSWKHRKAASLSRNPYFYQIQQQIIVCDYTYGIFIMFIKKDICVIGIPFDKVVADENISKTHKYMRIVMLPQLLCEHYVKSNNVSELTNQSYLICCQDEKNAIKLLRVVSSCLISTFHKSCVEPPRKRFSNTWMCKTSGWNGPSDRDSLPTPGPSTASSSTEVATPRKQRKPGSEKEKDQSPKSTKSSRYSPNGGRISTRNTGIFRFSYARKKLKRSRTSKCHFI</sequence>
<dbReference type="AlphaFoldDB" id="A0AAD5LGQ3"/>
<evidence type="ECO:0000313" key="3">
    <source>
        <dbReference type="EMBL" id="KAI9562465.1"/>
    </source>
</evidence>
<reference evidence="3 4" key="1">
    <citation type="submission" date="2022-05" db="EMBL/GenBank/DDBJ databases">
        <title>A multi-omics perspective on studying reproductive biology in Daphnia sinensis.</title>
        <authorList>
            <person name="Jia J."/>
        </authorList>
    </citation>
    <scope>NUCLEOTIDE SEQUENCE [LARGE SCALE GENOMIC DNA]</scope>
    <source>
        <strain evidence="3 4">WSL</strain>
    </source>
</reference>
<organism evidence="3 4">
    <name type="scientific">Daphnia sinensis</name>
    <dbReference type="NCBI Taxonomy" id="1820382"/>
    <lineage>
        <taxon>Eukaryota</taxon>
        <taxon>Metazoa</taxon>
        <taxon>Ecdysozoa</taxon>
        <taxon>Arthropoda</taxon>
        <taxon>Crustacea</taxon>
        <taxon>Branchiopoda</taxon>
        <taxon>Diplostraca</taxon>
        <taxon>Cladocera</taxon>
        <taxon>Anomopoda</taxon>
        <taxon>Daphniidae</taxon>
        <taxon>Daphnia</taxon>
        <taxon>Daphnia similis group</taxon>
    </lineage>
</organism>
<dbReference type="InterPro" id="IPR011335">
    <property type="entry name" value="Restrct_endonuc-II-like"/>
</dbReference>
<dbReference type="PANTHER" id="PTHR47526">
    <property type="entry name" value="ATP-DEPENDENT DNA HELICASE"/>
    <property type="match status" value="1"/>
</dbReference>
<dbReference type="PANTHER" id="PTHR47526:SF3">
    <property type="entry name" value="PHD-TYPE DOMAIN-CONTAINING PROTEIN"/>
    <property type="match status" value="1"/>
</dbReference>
<feature type="region of interest" description="Disordered" evidence="1">
    <location>
        <begin position="336"/>
        <end position="396"/>
    </location>
</feature>
<dbReference type="GO" id="GO:0006281">
    <property type="term" value="P:DNA repair"/>
    <property type="evidence" value="ECO:0007669"/>
    <property type="project" value="UniProtKB-ARBA"/>
</dbReference>
<keyword evidence="4" id="KW-1185">Reference proteome</keyword>
<accession>A0AAD5LGQ3</accession>
<gene>
    <name evidence="3" type="ORF">GHT06_009898</name>
</gene>
<evidence type="ECO:0000259" key="2">
    <source>
        <dbReference type="Pfam" id="PF09588"/>
    </source>
</evidence>
<feature type="compositionally biased region" description="Basic and acidic residues" evidence="1">
    <location>
        <begin position="366"/>
        <end position="375"/>
    </location>
</feature>
<dbReference type="InterPro" id="IPR019080">
    <property type="entry name" value="YqaJ_viral_recombinase"/>
</dbReference>
<proteinExistence type="predicted"/>
<feature type="compositionally biased region" description="Polar residues" evidence="1">
    <location>
        <begin position="376"/>
        <end position="396"/>
    </location>
</feature>
<comment type="caution">
    <text evidence="3">The sequence shown here is derived from an EMBL/GenBank/DDBJ whole genome shotgun (WGS) entry which is preliminary data.</text>
</comment>
<evidence type="ECO:0000256" key="1">
    <source>
        <dbReference type="SAM" id="MobiDB-lite"/>
    </source>
</evidence>
<dbReference type="Pfam" id="PF09588">
    <property type="entry name" value="YqaJ"/>
    <property type="match status" value="1"/>
</dbReference>
<feature type="domain" description="YqaJ viral recombinase" evidence="2">
    <location>
        <begin position="85"/>
        <end position="223"/>
    </location>
</feature>
<dbReference type="SUPFAM" id="SSF52980">
    <property type="entry name" value="Restriction endonuclease-like"/>
    <property type="match status" value="1"/>
</dbReference>
<dbReference type="InterPro" id="IPR011604">
    <property type="entry name" value="PDDEXK-like_dom_sf"/>
</dbReference>
<dbReference type="Gene3D" id="3.90.320.10">
    <property type="match status" value="1"/>
</dbReference>
<protein>
    <recommendedName>
        <fullName evidence="2">YqaJ viral recombinase domain-containing protein</fullName>
    </recommendedName>
</protein>
<evidence type="ECO:0000313" key="4">
    <source>
        <dbReference type="Proteomes" id="UP000820818"/>
    </source>
</evidence>
<dbReference type="EMBL" id="WJBH02000002">
    <property type="protein sequence ID" value="KAI9562465.1"/>
    <property type="molecule type" value="Genomic_DNA"/>
</dbReference>
<name>A0AAD5LGQ3_9CRUS</name>